<protein>
    <recommendedName>
        <fullName evidence="3">Glycoside hydrolase family 42 N-terminal domain-containing protein</fullName>
    </recommendedName>
</protein>
<accession>A0A401ZY32</accession>
<organism evidence="1 2">
    <name type="scientific">Tengunoibacter tsumagoiensis</name>
    <dbReference type="NCBI Taxonomy" id="2014871"/>
    <lineage>
        <taxon>Bacteria</taxon>
        <taxon>Bacillati</taxon>
        <taxon>Chloroflexota</taxon>
        <taxon>Ktedonobacteria</taxon>
        <taxon>Ktedonobacterales</taxon>
        <taxon>Dictyobacteraceae</taxon>
        <taxon>Tengunoibacter</taxon>
    </lineage>
</organism>
<proteinExistence type="predicted"/>
<evidence type="ECO:0000313" key="2">
    <source>
        <dbReference type="Proteomes" id="UP000287352"/>
    </source>
</evidence>
<dbReference type="SUPFAM" id="SSF51445">
    <property type="entry name" value="(Trans)glycosidases"/>
    <property type="match status" value="1"/>
</dbReference>
<gene>
    <name evidence="1" type="ORF">KTT_16010</name>
</gene>
<evidence type="ECO:0008006" key="3">
    <source>
        <dbReference type="Google" id="ProtNLM"/>
    </source>
</evidence>
<dbReference type="Gene3D" id="3.20.20.80">
    <property type="entry name" value="Glycosidases"/>
    <property type="match status" value="1"/>
</dbReference>
<dbReference type="AlphaFoldDB" id="A0A401ZY32"/>
<reference evidence="2" key="1">
    <citation type="submission" date="2018-12" db="EMBL/GenBank/DDBJ databases">
        <title>Tengunoibacter tsumagoiensis gen. nov., sp. nov., Dictyobacter kobayashii sp. nov., D. alpinus sp. nov., and D. joshuensis sp. nov. and description of Dictyobacteraceae fam. nov. within the order Ktedonobacterales isolated from Tengu-no-mugimeshi.</title>
        <authorList>
            <person name="Wang C.M."/>
            <person name="Zheng Y."/>
            <person name="Sakai Y."/>
            <person name="Toyoda A."/>
            <person name="Minakuchi Y."/>
            <person name="Abe K."/>
            <person name="Yokota A."/>
            <person name="Yabe S."/>
        </authorList>
    </citation>
    <scope>NUCLEOTIDE SEQUENCE [LARGE SCALE GENOMIC DNA]</scope>
    <source>
        <strain evidence="2">Uno3</strain>
    </source>
</reference>
<name>A0A401ZY32_9CHLR</name>
<dbReference type="EMBL" id="BIFR01000001">
    <property type="protein sequence ID" value="GCE11742.1"/>
    <property type="molecule type" value="Genomic_DNA"/>
</dbReference>
<keyword evidence="2" id="KW-1185">Reference proteome</keyword>
<comment type="caution">
    <text evidence="1">The sequence shown here is derived from an EMBL/GenBank/DDBJ whole genome shotgun (WGS) entry which is preliminary data.</text>
</comment>
<sequence length="484" mass="53493">MNGTPTPTTVVKCLDAPDLPANQPNEPIQVQVNQQCSPGISQYQAGLSQIDNTLLYGDAGAMSRANNLMKGTLAYENIPLMAWGGVDPWPDPGMPEPSDWSSLDQRVMHAVNLGLTPVITLAEAPWWMKGQLQGDGSTRVMTAKDEWDPKITYGTRILDNKMDAWVHLVQRTAERYMAPPYNVRIFQVWNELKGYFDPKLDNYDFTISPGRPDGPNASHGYTYMYNRVYAALMQVAQSKQIDQTMIKVGGPYVFMDTWSSTQQSDPSNVIKKFGVFDQRPFDVIQYWLQHKTGAGFITIDGSIENRDTHKLLADPFTGSEIYGEIVKWIRGLNPTFYPGSTTLPIWLAEWFTSPYIDNFNDVYDNAVKSYAMVKFIAAGGSVALSWGGSGDGSSDQGYWSPTNYAGGGVAHPWYDTVKALSTDFGVGKVLYAVSVSDAHQVAALATDQKIIIINKTDKTLALTVNGTATTLTPYQVLVMDSTHQ</sequence>
<dbReference type="InterPro" id="IPR017853">
    <property type="entry name" value="GH"/>
</dbReference>
<evidence type="ECO:0000313" key="1">
    <source>
        <dbReference type="EMBL" id="GCE11742.1"/>
    </source>
</evidence>
<dbReference type="Proteomes" id="UP000287352">
    <property type="component" value="Unassembled WGS sequence"/>
</dbReference>